<dbReference type="AlphaFoldDB" id="A0A6B0U270"/>
<accession>A0A6B0U270</accession>
<proteinExistence type="predicted"/>
<protein>
    <submittedName>
        <fullName evidence="2">Putative secreted protein</fullName>
    </submittedName>
</protein>
<evidence type="ECO:0000256" key="1">
    <source>
        <dbReference type="SAM" id="SignalP"/>
    </source>
</evidence>
<keyword evidence="1" id="KW-0732">Signal</keyword>
<feature type="chain" id="PRO_5025611015" evidence="1">
    <location>
        <begin position="17"/>
        <end position="71"/>
    </location>
</feature>
<name>A0A6B0U270_IXORI</name>
<feature type="signal peptide" evidence="1">
    <location>
        <begin position="1"/>
        <end position="16"/>
    </location>
</feature>
<sequence length="71" mass="7755">MPWCRWLLAVFTNSVSSPILLLHAAGRVQTASFHIINFTRPSLSASEVGLSDLHVVTVALIPKNLTCHGCR</sequence>
<organism evidence="2">
    <name type="scientific">Ixodes ricinus</name>
    <name type="common">Common tick</name>
    <name type="synonym">Acarus ricinus</name>
    <dbReference type="NCBI Taxonomy" id="34613"/>
    <lineage>
        <taxon>Eukaryota</taxon>
        <taxon>Metazoa</taxon>
        <taxon>Ecdysozoa</taxon>
        <taxon>Arthropoda</taxon>
        <taxon>Chelicerata</taxon>
        <taxon>Arachnida</taxon>
        <taxon>Acari</taxon>
        <taxon>Parasitiformes</taxon>
        <taxon>Ixodida</taxon>
        <taxon>Ixodoidea</taxon>
        <taxon>Ixodidae</taxon>
        <taxon>Ixodinae</taxon>
        <taxon>Ixodes</taxon>
    </lineage>
</organism>
<dbReference type="EMBL" id="GIFC01000757">
    <property type="protein sequence ID" value="MXU82840.1"/>
    <property type="molecule type" value="Transcribed_RNA"/>
</dbReference>
<evidence type="ECO:0000313" key="2">
    <source>
        <dbReference type="EMBL" id="MXU82840.1"/>
    </source>
</evidence>
<reference evidence="2" key="1">
    <citation type="submission" date="2019-12" db="EMBL/GenBank/DDBJ databases">
        <title>An insight into the sialome of adult female Ixodes ricinus ticks feeding for 6 days.</title>
        <authorList>
            <person name="Perner J."/>
            <person name="Ribeiro J.M.C."/>
        </authorList>
    </citation>
    <scope>NUCLEOTIDE SEQUENCE</scope>
    <source>
        <strain evidence="2">Semi-engorged</strain>
        <tissue evidence="2">Salivary glands</tissue>
    </source>
</reference>